<dbReference type="EMBL" id="WJQU01000004">
    <property type="protein sequence ID" value="KAJ6635048.1"/>
    <property type="molecule type" value="Genomic_DNA"/>
</dbReference>
<dbReference type="InterPro" id="IPR050357">
    <property type="entry name" value="Arrestin_domain-protein"/>
</dbReference>
<accession>A0A9Q0RWM0</accession>
<feature type="compositionally biased region" description="Polar residues" evidence="3">
    <location>
        <begin position="288"/>
        <end position="329"/>
    </location>
</feature>
<comment type="caution">
    <text evidence="5">The sequence shown here is derived from an EMBL/GenBank/DDBJ whole genome shotgun (WGS) entry which is preliminary data.</text>
</comment>
<dbReference type="Pfam" id="PF02752">
    <property type="entry name" value="Arrestin_C"/>
    <property type="match status" value="1"/>
</dbReference>
<dbReference type="InterPro" id="IPR011022">
    <property type="entry name" value="Arrestin_C-like"/>
</dbReference>
<dbReference type="Gene3D" id="2.60.40.640">
    <property type="match status" value="2"/>
</dbReference>
<name>A0A9Q0RWM0_9DIPT</name>
<evidence type="ECO:0000256" key="3">
    <source>
        <dbReference type="SAM" id="MobiDB-lite"/>
    </source>
</evidence>
<dbReference type="PANTHER" id="PTHR11188">
    <property type="entry name" value="ARRESTIN DOMAIN CONTAINING PROTEIN"/>
    <property type="match status" value="1"/>
</dbReference>
<evidence type="ECO:0000256" key="1">
    <source>
        <dbReference type="ARBA" id="ARBA00005298"/>
    </source>
</evidence>
<evidence type="ECO:0000313" key="6">
    <source>
        <dbReference type="Proteomes" id="UP001151699"/>
    </source>
</evidence>
<dbReference type="InterPro" id="IPR014756">
    <property type="entry name" value="Ig_E-set"/>
</dbReference>
<dbReference type="Pfam" id="PF00339">
    <property type="entry name" value="Arrestin_N"/>
    <property type="match status" value="1"/>
</dbReference>
<reference evidence="5" key="1">
    <citation type="submission" date="2022-07" db="EMBL/GenBank/DDBJ databases">
        <authorList>
            <person name="Trinca V."/>
            <person name="Uliana J.V.C."/>
            <person name="Torres T.T."/>
            <person name="Ward R.J."/>
            <person name="Monesi N."/>
        </authorList>
    </citation>
    <scope>NUCLEOTIDE SEQUENCE</scope>
    <source>
        <strain evidence="5">HSMRA1968</strain>
        <tissue evidence="5">Whole embryos</tissue>
    </source>
</reference>
<dbReference type="SMART" id="SM01017">
    <property type="entry name" value="Arrestin_C"/>
    <property type="match status" value="1"/>
</dbReference>
<dbReference type="GO" id="GO:0005737">
    <property type="term" value="C:cytoplasm"/>
    <property type="evidence" value="ECO:0007669"/>
    <property type="project" value="TreeGrafter"/>
</dbReference>
<dbReference type="OrthoDB" id="2333384at2759"/>
<gene>
    <name evidence="5" type="primary">ARRDC3_3</name>
    <name evidence="5" type="ORF">Bhyg_13630</name>
</gene>
<dbReference type="GO" id="GO:0015031">
    <property type="term" value="P:protein transport"/>
    <property type="evidence" value="ECO:0007669"/>
    <property type="project" value="TreeGrafter"/>
</dbReference>
<feature type="non-terminal residue" evidence="5">
    <location>
        <position position="403"/>
    </location>
</feature>
<organism evidence="5 6">
    <name type="scientific">Pseudolycoriella hygida</name>
    <dbReference type="NCBI Taxonomy" id="35572"/>
    <lineage>
        <taxon>Eukaryota</taxon>
        <taxon>Metazoa</taxon>
        <taxon>Ecdysozoa</taxon>
        <taxon>Arthropoda</taxon>
        <taxon>Hexapoda</taxon>
        <taxon>Insecta</taxon>
        <taxon>Pterygota</taxon>
        <taxon>Neoptera</taxon>
        <taxon>Endopterygota</taxon>
        <taxon>Diptera</taxon>
        <taxon>Nematocera</taxon>
        <taxon>Sciaroidea</taxon>
        <taxon>Sciaridae</taxon>
        <taxon>Pseudolycoriella</taxon>
    </lineage>
</organism>
<feature type="compositionally biased region" description="Polar residues" evidence="3">
    <location>
        <begin position="368"/>
        <end position="389"/>
    </location>
</feature>
<dbReference type="Proteomes" id="UP001151699">
    <property type="component" value="Chromosome C"/>
</dbReference>
<evidence type="ECO:0000259" key="4">
    <source>
        <dbReference type="SMART" id="SM01017"/>
    </source>
</evidence>
<evidence type="ECO:0000313" key="5">
    <source>
        <dbReference type="EMBL" id="KAJ6635048.1"/>
    </source>
</evidence>
<feature type="domain" description="Arrestin C-terminal-like" evidence="4">
    <location>
        <begin position="116"/>
        <end position="248"/>
    </location>
</feature>
<dbReference type="PANTHER" id="PTHR11188:SF167">
    <property type="entry name" value="ARRESTIN C-TERMINAL-LIKE DOMAIN-CONTAINING PROTEIN-RELATED"/>
    <property type="match status" value="1"/>
</dbReference>
<comment type="similarity">
    <text evidence="1">Belongs to the arrestin family.</text>
</comment>
<keyword evidence="6" id="KW-1185">Reference proteome</keyword>
<dbReference type="AlphaFoldDB" id="A0A9Q0RWM0"/>
<protein>
    <submittedName>
        <fullName evidence="5">Arrestin domain-containing protein 3</fullName>
    </submittedName>
</protein>
<proteinExistence type="inferred from homology"/>
<feature type="compositionally biased region" description="Polar residues" evidence="3">
    <location>
        <begin position="268"/>
        <end position="280"/>
    </location>
</feature>
<dbReference type="InterPro" id="IPR011021">
    <property type="entry name" value="Arrestin-like_N"/>
</dbReference>
<keyword evidence="2" id="KW-0716">Sensory transduction</keyword>
<feature type="region of interest" description="Disordered" evidence="3">
    <location>
        <begin position="268"/>
        <end position="403"/>
    </location>
</feature>
<evidence type="ECO:0000256" key="2">
    <source>
        <dbReference type="ARBA" id="ARBA00022606"/>
    </source>
</evidence>
<sequence>NPYGIYFAGQTLSGRAELRLPKPKKVKGNQLELSAGHHSYSFSCDLPSHLPTSYEGTYGHIRYTVRLVLERPWKFDQSYKVAFTVLKPFDLNFDSPILRIPTQMELTKNFCCGPCRTGPFSIVASIPQSGFVSGQIIQVSTEVTNMSTIPVDEMKFLLRKIVSYHSQTPTSKTKEEIVDIQERRTGGVAKNDHGRFLVSLPVPPVPPTNINLCKVIHITYEIKVEARLSGLHSNPYIRIPITIGTIPLNLNYPDPKFPVINTISQPSITVQPLTNPQAETSEARDDNTNGSMSSNNDQQTVSRIDDGSSNNNFQTPIMNPLTNGTTSNHEMPPPSYEETVGGHRSIDDDEQHPIGHQPYVPRYPVYNFNDQGVTPTSSHQNSSASSGRTAPSPEKILEKMEMI</sequence>
<dbReference type="InterPro" id="IPR014752">
    <property type="entry name" value="Arrestin-like_C"/>
</dbReference>
<dbReference type="SUPFAM" id="SSF81296">
    <property type="entry name" value="E set domains"/>
    <property type="match status" value="2"/>
</dbReference>